<evidence type="ECO:0000313" key="1">
    <source>
        <dbReference type="EMBL" id="XDQ39760.1"/>
    </source>
</evidence>
<proteinExistence type="predicted"/>
<accession>A0AB39QA16</accession>
<protein>
    <submittedName>
        <fullName evidence="1">Uncharacterized protein</fullName>
    </submittedName>
</protein>
<reference evidence="1" key="1">
    <citation type="submission" date="2024-07" db="EMBL/GenBank/DDBJ databases">
        <authorList>
            <person name="Yu S.T."/>
        </authorList>
    </citation>
    <scope>NUCLEOTIDE SEQUENCE</scope>
    <source>
        <strain evidence="1">R28</strain>
    </source>
</reference>
<dbReference type="AlphaFoldDB" id="A0AB39QA16"/>
<gene>
    <name evidence="1" type="ORF">AB5J49_43985</name>
</gene>
<name>A0AB39QA16_9ACTN</name>
<sequence length="72" mass="7625">MRDGVRGQARIGGQHDAARRGGVVARVFLLPVSERAEEVAAAVTGALDQQQLGAGVFFSTEANGMRWLTSAR</sequence>
<dbReference type="EMBL" id="CP163439">
    <property type="protein sequence ID" value="XDQ39760.1"/>
    <property type="molecule type" value="Genomic_DNA"/>
</dbReference>
<organism evidence="1">
    <name type="scientific">Streptomyces sp. R28</name>
    <dbReference type="NCBI Taxonomy" id="3238628"/>
    <lineage>
        <taxon>Bacteria</taxon>
        <taxon>Bacillati</taxon>
        <taxon>Actinomycetota</taxon>
        <taxon>Actinomycetes</taxon>
        <taxon>Kitasatosporales</taxon>
        <taxon>Streptomycetaceae</taxon>
        <taxon>Streptomyces</taxon>
    </lineage>
</organism>
<dbReference type="RefSeq" id="WP_369174473.1">
    <property type="nucleotide sequence ID" value="NZ_CP163439.1"/>
</dbReference>